<reference evidence="3 4" key="1">
    <citation type="submission" date="2022-02" db="EMBL/GenBank/DDBJ databases">
        <title>The car tank lid bacteriome: a reservoir of bacteria with potential in bioremediation of fuel.</title>
        <authorList>
            <person name="Vidal-Verdu A."/>
            <person name="Gomez-Martinez D."/>
            <person name="Latorre-Perez A."/>
            <person name="Pereto J."/>
            <person name="Porcar M."/>
        </authorList>
    </citation>
    <scope>NUCLEOTIDE SEQUENCE [LARGE SCALE GENOMIC DNA]</scope>
    <source>
        <strain evidence="3 4">4D.3</strain>
    </source>
</reference>
<dbReference type="RefSeq" id="WP_416343119.1">
    <property type="nucleotide sequence ID" value="NZ_JALQCY010000002.1"/>
</dbReference>
<organism evidence="3 4">
    <name type="scientific">Isoptericola peretonis</name>
    <dbReference type="NCBI Taxonomy" id="2918523"/>
    <lineage>
        <taxon>Bacteria</taxon>
        <taxon>Bacillati</taxon>
        <taxon>Actinomycetota</taxon>
        <taxon>Actinomycetes</taxon>
        <taxon>Micrococcales</taxon>
        <taxon>Promicromonosporaceae</taxon>
        <taxon>Isoptericola</taxon>
    </lineage>
</organism>
<dbReference type="EMBL" id="JALQCY010000002">
    <property type="protein sequence ID" value="MCK9793264.1"/>
    <property type="molecule type" value="Genomic_DNA"/>
</dbReference>
<name>A0ABT0J195_9MICO</name>
<evidence type="ECO:0000256" key="1">
    <source>
        <dbReference type="ARBA" id="ARBA00022801"/>
    </source>
</evidence>
<dbReference type="Gene3D" id="3.40.50.1820">
    <property type="entry name" value="alpha/beta hydrolase"/>
    <property type="match status" value="1"/>
</dbReference>
<protein>
    <submittedName>
        <fullName evidence="3">Alpha/beta hydrolase</fullName>
    </submittedName>
</protein>
<gene>
    <name evidence="3" type="ORF">M1843_05835</name>
</gene>
<dbReference type="InterPro" id="IPR029058">
    <property type="entry name" value="AB_hydrolase_fold"/>
</dbReference>
<keyword evidence="4" id="KW-1185">Reference proteome</keyword>
<sequence length="276" mass="29205">MGSIRVEQALVDGLGIVYRRAGSGTPLVLVHGAAEDGRGWTPQLESLSGEFTVVAWDEPGAGGSDDVPEGFGLADYADCLAGVIDQAVGRPAHVVGLSWGSTVALELYRRHPDRVTSLVLTGGYAGWKGSLPPEEVAARVEGVERMLDAEPGAFDPTMPGLFAAGPPPEHVPLLEAMARDVRPRSMGHALALMAEADLTDVLPTVAVPVLLLWGELDARSPVRVARQLERMIPGARLVLIPGCGHVTNLERPAEFDAAVRRFCRDVEGLESADGAR</sequence>
<dbReference type="InterPro" id="IPR050266">
    <property type="entry name" value="AB_hydrolase_sf"/>
</dbReference>
<evidence type="ECO:0000313" key="4">
    <source>
        <dbReference type="Proteomes" id="UP001651050"/>
    </source>
</evidence>
<dbReference type="PANTHER" id="PTHR43798">
    <property type="entry name" value="MONOACYLGLYCEROL LIPASE"/>
    <property type="match status" value="1"/>
</dbReference>
<dbReference type="SUPFAM" id="SSF53474">
    <property type="entry name" value="alpha/beta-Hydrolases"/>
    <property type="match status" value="1"/>
</dbReference>
<dbReference type="PRINTS" id="PR00111">
    <property type="entry name" value="ABHYDROLASE"/>
</dbReference>
<dbReference type="GO" id="GO:0016787">
    <property type="term" value="F:hydrolase activity"/>
    <property type="evidence" value="ECO:0007669"/>
    <property type="project" value="UniProtKB-KW"/>
</dbReference>
<accession>A0ABT0J195</accession>
<feature type="domain" description="AB hydrolase-1" evidence="2">
    <location>
        <begin position="27"/>
        <end position="257"/>
    </location>
</feature>
<dbReference type="Proteomes" id="UP001651050">
    <property type="component" value="Unassembled WGS sequence"/>
</dbReference>
<comment type="caution">
    <text evidence="3">The sequence shown here is derived from an EMBL/GenBank/DDBJ whole genome shotgun (WGS) entry which is preliminary data.</text>
</comment>
<keyword evidence="1 3" id="KW-0378">Hydrolase</keyword>
<dbReference type="PANTHER" id="PTHR43798:SF31">
    <property type="entry name" value="AB HYDROLASE SUPERFAMILY PROTEIN YCLE"/>
    <property type="match status" value="1"/>
</dbReference>
<dbReference type="InterPro" id="IPR000073">
    <property type="entry name" value="AB_hydrolase_1"/>
</dbReference>
<evidence type="ECO:0000313" key="3">
    <source>
        <dbReference type="EMBL" id="MCK9793264.1"/>
    </source>
</evidence>
<evidence type="ECO:0000259" key="2">
    <source>
        <dbReference type="Pfam" id="PF12697"/>
    </source>
</evidence>
<dbReference type="Pfam" id="PF12697">
    <property type="entry name" value="Abhydrolase_6"/>
    <property type="match status" value="1"/>
</dbReference>
<proteinExistence type="predicted"/>